<sequence>MQTPDRNIDVFGKLGIFGARDAAQRKASPGLEEVLWSALSCSSPAPGLASRRSSRQRNGRVSLLRFSSVRVAVENSSWFSARWKGAGLGLEFMSVLLFYC</sequence>
<proteinExistence type="predicted"/>
<gene>
    <name evidence="1" type="ORF">MRATA1EN1_LOCUS2809</name>
</gene>
<reference evidence="1" key="1">
    <citation type="submission" date="2023-04" db="EMBL/GenBank/DDBJ databases">
        <authorList>
            <consortium name="ELIXIR-Norway"/>
        </authorList>
    </citation>
    <scope>NUCLEOTIDE SEQUENCE [LARGE SCALE GENOMIC DNA]</scope>
</reference>
<dbReference type="Proteomes" id="UP001176941">
    <property type="component" value="Chromosome 11"/>
</dbReference>
<keyword evidence="2" id="KW-1185">Reference proteome</keyword>
<evidence type="ECO:0000313" key="2">
    <source>
        <dbReference type="Proteomes" id="UP001176941"/>
    </source>
</evidence>
<organism evidence="1 2">
    <name type="scientific">Rangifer tarandus platyrhynchus</name>
    <name type="common">Svalbard reindeer</name>
    <dbReference type="NCBI Taxonomy" id="3082113"/>
    <lineage>
        <taxon>Eukaryota</taxon>
        <taxon>Metazoa</taxon>
        <taxon>Chordata</taxon>
        <taxon>Craniata</taxon>
        <taxon>Vertebrata</taxon>
        <taxon>Euteleostomi</taxon>
        <taxon>Mammalia</taxon>
        <taxon>Eutheria</taxon>
        <taxon>Laurasiatheria</taxon>
        <taxon>Artiodactyla</taxon>
        <taxon>Ruminantia</taxon>
        <taxon>Pecora</taxon>
        <taxon>Cervidae</taxon>
        <taxon>Odocoileinae</taxon>
        <taxon>Rangifer</taxon>
    </lineage>
</organism>
<dbReference type="EMBL" id="OX459947">
    <property type="protein sequence ID" value="CAI9153847.1"/>
    <property type="molecule type" value="Genomic_DNA"/>
</dbReference>
<name>A0ABN8XWT5_RANTA</name>
<evidence type="ECO:0000313" key="1">
    <source>
        <dbReference type="EMBL" id="CAI9153847.1"/>
    </source>
</evidence>
<accession>A0ABN8XWT5</accession>
<protein>
    <submittedName>
        <fullName evidence="1">Uncharacterized protein</fullName>
    </submittedName>
</protein>